<keyword evidence="5 6" id="KW-0040">ANK repeat</keyword>
<dbReference type="InterPro" id="IPR002110">
    <property type="entry name" value="Ankyrin_rpt"/>
</dbReference>
<dbReference type="SUPFAM" id="SSF48403">
    <property type="entry name" value="Ankyrin repeat"/>
    <property type="match status" value="2"/>
</dbReference>
<feature type="repeat" description="ANK" evidence="6">
    <location>
        <begin position="1003"/>
        <end position="1035"/>
    </location>
</feature>
<evidence type="ECO:0000256" key="3">
    <source>
        <dbReference type="ARBA" id="ARBA00022771"/>
    </source>
</evidence>
<organism evidence="9 10">
    <name type="scientific">Cephalotrichum gorgonifer</name>
    <dbReference type="NCBI Taxonomy" id="2041049"/>
    <lineage>
        <taxon>Eukaryota</taxon>
        <taxon>Fungi</taxon>
        <taxon>Dikarya</taxon>
        <taxon>Ascomycota</taxon>
        <taxon>Pezizomycotina</taxon>
        <taxon>Sordariomycetes</taxon>
        <taxon>Hypocreomycetidae</taxon>
        <taxon>Microascales</taxon>
        <taxon>Microascaceae</taxon>
        <taxon>Cephalotrichum</taxon>
    </lineage>
</organism>
<keyword evidence="1" id="KW-0479">Metal-binding</keyword>
<dbReference type="PROSITE" id="PS50297">
    <property type="entry name" value="ANK_REP_REGION"/>
    <property type="match status" value="10"/>
</dbReference>
<accession>A0AAE8SY57</accession>
<keyword evidence="4" id="KW-0862">Zinc</keyword>
<keyword evidence="2" id="KW-0677">Repeat</keyword>
<feature type="region of interest" description="Disordered" evidence="7">
    <location>
        <begin position="1680"/>
        <end position="1709"/>
    </location>
</feature>
<feature type="region of interest" description="Disordered" evidence="7">
    <location>
        <begin position="1"/>
        <end position="76"/>
    </location>
</feature>
<evidence type="ECO:0000259" key="8">
    <source>
        <dbReference type="Pfam" id="PF24883"/>
    </source>
</evidence>
<proteinExistence type="predicted"/>
<feature type="repeat" description="ANK" evidence="6">
    <location>
        <begin position="1213"/>
        <end position="1245"/>
    </location>
</feature>
<feature type="domain" description="Nephrocystin 3-like N-terminal" evidence="8">
    <location>
        <begin position="255"/>
        <end position="415"/>
    </location>
</feature>
<feature type="repeat" description="ANK" evidence="6">
    <location>
        <begin position="1278"/>
        <end position="1311"/>
    </location>
</feature>
<evidence type="ECO:0000256" key="2">
    <source>
        <dbReference type="ARBA" id="ARBA00022737"/>
    </source>
</evidence>
<dbReference type="PRINTS" id="PR01415">
    <property type="entry name" value="ANKYRIN"/>
</dbReference>
<dbReference type="EMBL" id="ONZQ02000011">
    <property type="protein sequence ID" value="SPO04697.1"/>
    <property type="molecule type" value="Genomic_DNA"/>
</dbReference>
<sequence>MSDSGSSSSGSDSISAQGDDPLESGLEPQSPAFPRDKTPSVADPNPSGDTEDKSSTTDAPDADNGSYGGPREDEGPMHVAWKSYFESREGDDSTSFLNVDFVVVHGVYGSRYEYETGHGSGSSTWVRSGGPEPQLLEGNLGNVPGFAITEVNGLFIDSKVLLRTTIISIHAWDRSYEHDINLAFDSYCSTLGVPFEIRIFSDDDEYSAIGEDLSGLEDGLKAAVDEDHLQRERTLLSLASPVHSLKTIDWTPNFLTEAAQYQSWLKLSGPQILYIHGTDRVSEAAGKAFYDLDTIAGKEGTRTLVLYFSFDRWDVRRDSIRDMLSTFMAQTICHYPRVSNWVSELFARLDHERGWTEADLVYWFERFRFTNEYDHVMCVINNFDECTKGSRKPFLESFARVAGTSEHPWRVIITSHEPGALLDELPASATTILDLTTLELDDSGTGVDAAWEPLVKLRPDLLSSEKLVREQLGGIGNVEPLARHIISEQVRVRPEWPEDVSILELFGRLEPAPGTDRDDQLLEHILEKVFREIDDQATVRQILTWVLYCVRPLTVRELATVTWLGSKYDRQNHSYPSSSAIENLASKIQTWFAGIIVIEQNEIIVQDPRLRNILMGKGSGKPAPGASQYLWQEVQETAHLEITKLCLDYLARNSVQEQVDLMFNLTDLETSEVPTFTDRDNLCSYALQAWPHHFLLSCSSLELTSVVSQLTSSKIARGLARGYWALSNRVTRSAKCLESLFPIFAGFGLLDVVDPVDNADARLGLLEAASKGQSKTVWHLLKRFDISQETLMDVLVAAAASGDEDMLLGLVKGIIAAHDNPSKIAWPPVLISRASWLGLDRFAEKILELGCPPDPDVAWMSTLHSSPLGWAGRNGHAATVRTLLKHKADVNFRGITGRTPLHFASCQGNPEIVKILVQEGKADLEAADDNDDRPAYFPSLWGRPQVLEALLDMGADPDMGIAPDSTVGRWSPLVTAIDDGFEQCARLLLDNKANANIVGPHGDCGTALRYAAVKGHVDICRMLLEAGADPNSSLMGRPILLQTIENYQSTTDHQLEVLDLLLAHGVDVNTKDANGVPALIQAVKYSQDDVLVRYLLDHGADVNIRDRDNDSALHQAALSGKYSVVELLLERNIEVNAVNASDTTPLYDAVPNPDILQMLLEKGADPDLGKGNGFTALMYAAWYDHIHAMELLLEHNATVDLEFDHGDNDSEYMGWTALSFALSYGSADTVRILAKNGADLKHKSAAGVPAIHMAVSQATLSALLEFFPRIDLDEVDSDGSTALHKAARSTYDSINIERLVNAGSDLDVRTTLRGDTPLSLAAFSENVEGVKYLVNHGADVNRGSPFDGSPLHQASRRLNLNIVEFLLKKGADVNQTCYGMAGTPLQAAFLTIRPNYSPWTIEQVVECLLQHGADATAEAGLLSFPINAAALGGTPSLINLLLGKGATVNVRDVMGRMPVHFSAFQGKENLQEVVDTGGDIRSRDKMGRTALHWAAQRGQVQAVEMIIKLLGGKGAVDVLDEDGWTPLCWAARGKASFLDDPVYGEDGDQIEVMKLLIENGASRRIKASVGAQKWTPLRIARFSGQSSSVIELLSGDLDDLGGTGQELGRNGCNATAEGGAEEDQSKKANDDRVFTICDACLCGIRGFAYKCKTCVDFWFCFKCYPHRRILHSPPDHVFEELGPEFAPGGSEDDDASSVSSASSSSSSEG</sequence>
<evidence type="ECO:0000256" key="6">
    <source>
        <dbReference type="PROSITE-ProRule" id="PRU00023"/>
    </source>
</evidence>
<feature type="repeat" description="ANK" evidence="6">
    <location>
        <begin position="1486"/>
        <end position="1515"/>
    </location>
</feature>
<dbReference type="Gene3D" id="3.30.60.90">
    <property type="match status" value="1"/>
</dbReference>
<dbReference type="Pfam" id="PF24883">
    <property type="entry name" value="NPHP3_N"/>
    <property type="match status" value="1"/>
</dbReference>
<evidence type="ECO:0000256" key="5">
    <source>
        <dbReference type="ARBA" id="ARBA00023043"/>
    </source>
</evidence>
<feature type="repeat" description="ANK" evidence="6">
    <location>
        <begin position="1108"/>
        <end position="1140"/>
    </location>
</feature>
<feature type="repeat" description="ANK" evidence="6">
    <location>
        <begin position="1425"/>
        <end position="1453"/>
    </location>
</feature>
<evidence type="ECO:0000256" key="4">
    <source>
        <dbReference type="ARBA" id="ARBA00022833"/>
    </source>
</evidence>
<feature type="repeat" description="ANK" evidence="6">
    <location>
        <begin position="1313"/>
        <end position="1345"/>
    </location>
</feature>
<dbReference type="CDD" id="cd02249">
    <property type="entry name" value="ZZ"/>
    <property type="match status" value="1"/>
</dbReference>
<dbReference type="GO" id="GO:0008270">
    <property type="term" value="F:zinc ion binding"/>
    <property type="evidence" value="ECO:0007669"/>
    <property type="project" value="UniProtKB-KW"/>
</dbReference>
<feature type="compositionally biased region" description="Low complexity" evidence="7">
    <location>
        <begin position="1"/>
        <end position="19"/>
    </location>
</feature>
<reference evidence="9" key="1">
    <citation type="submission" date="2018-03" db="EMBL/GenBank/DDBJ databases">
        <authorList>
            <person name="Guldener U."/>
        </authorList>
    </citation>
    <scope>NUCLEOTIDE SEQUENCE</scope>
</reference>
<evidence type="ECO:0000313" key="9">
    <source>
        <dbReference type="EMBL" id="SPO04697.1"/>
    </source>
</evidence>
<protein>
    <submittedName>
        <fullName evidence="9">Related to ankyrin 1</fullName>
    </submittedName>
</protein>
<feature type="repeat" description="ANK" evidence="6">
    <location>
        <begin position="1346"/>
        <end position="1378"/>
    </location>
</feature>
<comment type="caution">
    <text evidence="9">The sequence shown here is derived from an EMBL/GenBank/DDBJ whole genome shotgun (WGS) entry which is preliminary data.</text>
</comment>
<evidence type="ECO:0000313" key="10">
    <source>
        <dbReference type="Proteomes" id="UP001187682"/>
    </source>
</evidence>
<dbReference type="PANTHER" id="PTHR24198:SF193">
    <property type="match status" value="1"/>
</dbReference>
<dbReference type="Pfam" id="PF12796">
    <property type="entry name" value="Ank_2"/>
    <property type="match status" value="5"/>
</dbReference>
<dbReference type="Gene3D" id="1.25.40.20">
    <property type="entry name" value="Ankyrin repeat-containing domain"/>
    <property type="match status" value="4"/>
</dbReference>
<feature type="compositionally biased region" description="Low complexity" evidence="7">
    <location>
        <begin position="1696"/>
        <end position="1709"/>
    </location>
</feature>
<dbReference type="Pfam" id="PF13637">
    <property type="entry name" value="Ank_4"/>
    <property type="match status" value="1"/>
</dbReference>
<feature type="repeat" description="ANK" evidence="6">
    <location>
        <begin position="896"/>
        <end position="920"/>
    </location>
</feature>
<feature type="repeat" description="ANK" evidence="6">
    <location>
        <begin position="1074"/>
        <end position="1107"/>
    </location>
</feature>
<gene>
    <name evidence="9" type="ORF">DNG_07382</name>
</gene>
<dbReference type="SUPFAM" id="SSF57850">
    <property type="entry name" value="RING/U-box"/>
    <property type="match status" value="1"/>
</dbReference>
<feature type="repeat" description="ANK" evidence="6">
    <location>
        <begin position="1172"/>
        <end position="1204"/>
    </location>
</feature>
<keyword evidence="10" id="KW-1185">Reference proteome</keyword>
<dbReference type="PROSITE" id="PS50088">
    <property type="entry name" value="ANK_REPEAT"/>
    <property type="match status" value="11"/>
</dbReference>
<name>A0AAE8SY57_9PEZI</name>
<evidence type="ECO:0000256" key="1">
    <source>
        <dbReference type="ARBA" id="ARBA00022723"/>
    </source>
</evidence>
<dbReference type="InterPro" id="IPR036770">
    <property type="entry name" value="Ankyrin_rpt-contain_sf"/>
</dbReference>
<dbReference type="SMART" id="SM00248">
    <property type="entry name" value="ANK"/>
    <property type="match status" value="17"/>
</dbReference>
<keyword evidence="3" id="KW-0863">Zinc-finger</keyword>
<dbReference type="Proteomes" id="UP001187682">
    <property type="component" value="Unassembled WGS sequence"/>
</dbReference>
<dbReference type="PANTHER" id="PTHR24198">
    <property type="entry name" value="ANKYRIN REPEAT AND PROTEIN KINASE DOMAIN-CONTAINING PROTEIN"/>
    <property type="match status" value="1"/>
</dbReference>
<evidence type="ECO:0000256" key="7">
    <source>
        <dbReference type="SAM" id="MobiDB-lite"/>
    </source>
</evidence>
<dbReference type="InterPro" id="IPR043145">
    <property type="entry name" value="Znf_ZZ_sf"/>
</dbReference>
<dbReference type="InterPro" id="IPR056884">
    <property type="entry name" value="NPHP3-like_N"/>
</dbReference>